<feature type="domain" description="PhnB-like" evidence="1">
    <location>
        <begin position="3"/>
        <end position="110"/>
    </location>
</feature>
<keyword evidence="2" id="KW-0808">Transferase</keyword>
<dbReference type="CDD" id="cd06588">
    <property type="entry name" value="PhnB_like"/>
    <property type="match status" value="1"/>
</dbReference>
<dbReference type="Gene3D" id="3.10.180.10">
    <property type="entry name" value="2,3-Dihydroxybiphenyl 1,2-Dioxygenase, domain 1"/>
    <property type="match status" value="1"/>
</dbReference>
<dbReference type="PANTHER" id="PTHR33990">
    <property type="entry name" value="PROTEIN YJDN-RELATED"/>
    <property type="match status" value="1"/>
</dbReference>
<dbReference type="GO" id="GO:0008168">
    <property type="term" value="F:methyltransferase activity"/>
    <property type="evidence" value="ECO:0007669"/>
    <property type="project" value="UniProtKB-KW"/>
</dbReference>
<evidence type="ECO:0000313" key="2">
    <source>
        <dbReference type="EMBL" id="RAJ08812.1"/>
    </source>
</evidence>
<evidence type="ECO:0000313" key="3">
    <source>
        <dbReference type="Proteomes" id="UP000249547"/>
    </source>
</evidence>
<keyword evidence="2" id="KW-0489">Methyltransferase</keyword>
<dbReference type="InterPro" id="IPR028973">
    <property type="entry name" value="PhnB-like"/>
</dbReference>
<comment type="caution">
    <text evidence="2">The sequence shown here is derived from an EMBL/GenBank/DDBJ whole genome shotgun (WGS) entry which is preliminary data.</text>
</comment>
<keyword evidence="3" id="KW-1185">Reference proteome</keyword>
<dbReference type="InterPro" id="IPR029068">
    <property type="entry name" value="Glyas_Bleomycin-R_OHBP_Dase"/>
</dbReference>
<proteinExistence type="predicted"/>
<reference evidence="2 3" key="1">
    <citation type="submission" date="2018-06" db="EMBL/GenBank/DDBJ databases">
        <title>Genomic Encyclopedia of Archaeal and Bacterial Type Strains, Phase II (KMG-II): from individual species to whole genera.</title>
        <authorList>
            <person name="Goeker M."/>
        </authorList>
    </citation>
    <scope>NUCLEOTIDE SEQUENCE [LARGE SCALE GENOMIC DNA]</scope>
    <source>
        <strain evidence="2 3">DSM 23857</strain>
    </source>
</reference>
<dbReference type="Pfam" id="PF06983">
    <property type="entry name" value="3-dmu-9_3-mt"/>
    <property type="match status" value="1"/>
</dbReference>
<name>A0A327QYW2_9BACT</name>
<evidence type="ECO:0000259" key="1">
    <source>
        <dbReference type="Pfam" id="PF06983"/>
    </source>
</evidence>
<organism evidence="2 3">
    <name type="scientific">Chitinophaga skermanii</name>
    <dbReference type="NCBI Taxonomy" id="331697"/>
    <lineage>
        <taxon>Bacteria</taxon>
        <taxon>Pseudomonadati</taxon>
        <taxon>Bacteroidota</taxon>
        <taxon>Chitinophagia</taxon>
        <taxon>Chitinophagales</taxon>
        <taxon>Chitinophagaceae</taxon>
        <taxon>Chitinophaga</taxon>
    </lineage>
</organism>
<dbReference type="SUPFAM" id="SSF54593">
    <property type="entry name" value="Glyoxalase/Bleomycin resistance protein/Dihydroxybiphenyl dioxygenase"/>
    <property type="match status" value="1"/>
</dbReference>
<protein>
    <submittedName>
        <fullName evidence="2">Putative 3-demethylubiquinone-9 3-methyltransferase (Glyoxalase superfamily)</fullName>
    </submittedName>
</protein>
<dbReference type="Proteomes" id="UP000249547">
    <property type="component" value="Unassembled WGS sequence"/>
</dbReference>
<sequence>MQTITPFLWFNGQAEEAVNFYVSTFRSASVKEVQQMGGAFFYAEFTLQGQNFIALNADGTFKFNPAISFMVELDTQEEVDEYWDKLTANGGKESQCGWLEDKFGLSWQIVPRTLTKLMRDPNKQKANAVMQAMMKMKKIIIKDLEDAYNQA</sequence>
<dbReference type="PIRSF" id="PIRSF021700">
    <property type="entry name" value="3_dmu_93_MTrfase"/>
    <property type="match status" value="1"/>
</dbReference>
<dbReference type="EMBL" id="QLLL01000002">
    <property type="protein sequence ID" value="RAJ08812.1"/>
    <property type="molecule type" value="Genomic_DNA"/>
</dbReference>
<dbReference type="GO" id="GO:0032259">
    <property type="term" value="P:methylation"/>
    <property type="evidence" value="ECO:0007669"/>
    <property type="project" value="UniProtKB-KW"/>
</dbReference>
<accession>A0A327QYW2</accession>
<dbReference type="PANTHER" id="PTHR33990:SF2">
    <property type="entry name" value="PHNB-LIKE DOMAIN-CONTAINING PROTEIN"/>
    <property type="match status" value="1"/>
</dbReference>
<dbReference type="RefSeq" id="WP_111596916.1">
    <property type="nucleotide sequence ID" value="NZ_QLLL01000002.1"/>
</dbReference>
<dbReference type="AlphaFoldDB" id="A0A327QYW2"/>
<keyword evidence="2" id="KW-0830">Ubiquinone</keyword>
<dbReference type="InterPro" id="IPR009725">
    <property type="entry name" value="3_dmu_93_MTrfase"/>
</dbReference>
<dbReference type="OrthoDB" id="9806473at2"/>
<gene>
    <name evidence="2" type="ORF">LX64_01466</name>
</gene>